<dbReference type="Gene3D" id="3.40.50.1450">
    <property type="entry name" value="HybD-like"/>
    <property type="match status" value="1"/>
</dbReference>
<keyword evidence="2" id="KW-1185">Reference proteome</keyword>
<evidence type="ECO:0000313" key="1">
    <source>
        <dbReference type="EMBL" id="MBL7525017.1"/>
    </source>
</evidence>
<accession>A0ABS1W6M3</accession>
<comment type="caution">
    <text evidence="1">The sequence shown here is derived from an EMBL/GenBank/DDBJ whole genome shotgun (WGS) entry which is preliminary data.</text>
</comment>
<keyword evidence="1" id="KW-0645">Protease</keyword>
<dbReference type="Pfam" id="PF01750">
    <property type="entry name" value="HycI"/>
    <property type="match status" value="1"/>
</dbReference>
<name>A0ABS1W6M3_9GAMM</name>
<dbReference type="Proteomes" id="UP000809910">
    <property type="component" value="Unassembled WGS sequence"/>
</dbReference>
<evidence type="ECO:0000313" key="2">
    <source>
        <dbReference type="Proteomes" id="UP000809910"/>
    </source>
</evidence>
<dbReference type="RefSeq" id="WP_203107275.1">
    <property type="nucleotide sequence ID" value="NZ_JADOBG010000001.1"/>
</dbReference>
<dbReference type="EMBL" id="JADWVN010000002">
    <property type="protein sequence ID" value="MBL7525017.1"/>
    <property type="molecule type" value="Genomic_DNA"/>
</dbReference>
<dbReference type="NCBIfam" id="TIGR00072">
    <property type="entry name" value="hydrog_prot"/>
    <property type="match status" value="1"/>
</dbReference>
<protein>
    <submittedName>
        <fullName evidence="1">Hydrogenase maturation protease</fullName>
    </submittedName>
</protein>
<dbReference type="InterPro" id="IPR000671">
    <property type="entry name" value="Peptidase_A31"/>
</dbReference>
<organism evidence="1 2">
    <name type="scientific">Legionella bononiensis</name>
    <dbReference type="NCBI Taxonomy" id="2793102"/>
    <lineage>
        <taxon>Bacteria</taxon>
        <taxon>Pseudomonadati</taxon>
        <taxon>Pseudomonadota</taxon>
        <taxon>Gammaproteobacteria</taxon>
        <taxon>Legionellales</taxon>
        <taxon>Legionellaceae</taxon>
        <taxon>Legionella</taxon>
    </lineage>
</organism>
<dbReference type="SUPFAM" id="SSF53163">
    <property type="entry name" value="HybD-like"/>
    <property type="match status" value="1"/>
</dbReference>
<sequence>MKRIKVLGIGSPFGDDQAGCKVAERLKQNDLIRRNCSTVLIEAHDRPGVRLLELMSQANRVFLIDAIQSGNQPGTVHRLINEEIFELNPMLSTHDMGVAQALALGRSLDELPEQIILYGIEIGPLEYHSELSKSVEKAINQTVVLLEKELLSTVSMY</sequence>
<dbReference type="PANTHER" id="PTHR30302:SF7">
    <property type="entry name" value="F420-NONREDUCING HYDROGENASE II"/>
    <property type="match status" value="1"/>
</dbReference>
<dbReference type="PANTHER" id="PTHR30302">
    <property type="entry name" value="HYDROGENASE 1 MATURATION PROTEASE"/>
    <property type="match status" value="1"/>
</dbReference>
<keyword evidence="1" id="KW-0378">Hydrolase</keyword>
<dbReference type="GO" id="GO:0008233">
    <property type="term" value="F:peptidase activity"/>
    <property type="evidence" value="ECO:0007669"/>
    <property type="project" value="UniProtKB-KW"/>
</dbReference>
<dbReference type="CDD" id="cd00518">
    <property type="entry name" value="H2MP"/>
    <property type="match status" value="1"/>
</dbReference>
<dbReference type="GO" id="GO:0006508">
    <property type="term" value="P:proteolysis"/>
    <property type="evidence" value="ECO:0007669"/>
    <property type="project" value="UniProtKB-KW"/>
</dbReference>
<proteinExistence type="predicted"/>
<dbReference type="InterPro" id="IPR023430">
    <property type="entry name" value="Pept_HybD-like_dom_sf"/>
</dbReference>
<reference evidence="1 2" key="1">
    <citation type="submission" date="2020-12" db="EMBL/GenBank/DDBJ databases">
        <title>WGS of Legionella: environmental sample.</title>
        <authorList>
            <person name="Cristino S."/>
            <person name="Girolamini L."/>
            <person name="Salaris S."/>
            <person name="Pascale M.R."/>
            <person name="Mazzotta M."/>
            <person name="Orsini M."/>
            <person name="Grottola A."/>
        </authorList>
    </citation>
    <scope>NUCLEOTIDE SEQUENCE [LARGE SCALE GENOMIC DNA]</scope>
    <source>
        <strain evidence="1 2">30cs62</strain>
    </source>
</reference>
<gene>
    <name evidence="1" type="ORF">I5282_00355</name>
</gene>